<evidence type="ECO:0000256" key="3">
    <source>
        <dbReference type="ARBA" id="ARBA00022741"/>
    </source>
</evidence>
<reference evidence="10" key="2">
    <citation type="journal article" date="2018" name="MBio">
        <title>Insights into the evolution of host association through the isolation and characterization of a novel human periodontal pathobiont, Desulfobulbus oralis.</title>
        <authorList>
            <person name="Cross K.L."/>
            <person name="Chirania P."/>
            <person name="Xiong W."/>
            <person name="Beall C.J."/>
            <person name="Elkins J.G."/>
            <person name="Giannone R.J."/>
            <person name="Griffen A.L."/>
            <person name="Guss A.M."/>
            <person name="Hettich R.L."/>
            <person name="Joshi S.S."/>
            <person name="Mokrzan E.M."/>
            <person name="Martin R.K."/>
            <person name="Zhulin I.B."/>
            <person name="Leys E.J."/>
            <person name="Podar M."/>
        </authorList>
    </citation>
    <scope>NUCLEOTIDE SEQUENCE [LARGE SCALE GENOMIC DNA]</scope>
    <source>
        <strain evidence="10">ORNL</strain>
    </source>
</reference>
<keyword evidence="3" id="KW-0547">Nucleotide-binding</keyword>
<feature type="domain" description="Fido" evidence="9">
    <location>
        <begin position="13"/>
        <end position="155"/>
    </location>
</feature>
<accession>A0A2L1GMG7</accession>
<evidence type="ECO:0000256" key="7">
    <source>
        <dbReference type="ARBA" id="ARBA00048696"/>
    </source>
</evidence>
<dbReference type="GO" id="GO:0005524">
    <property type="term" value="F:ATP binding"/>
    <property type="evidence" value="ECO:0007669"/>
    <property type="project" value="UniProtKB-KW"/>
</dbReference>
<dbReference type="RefSeq" id="WP_104936163.1">
    <property type="nucleotide sequence ID" value="NZ_CP021255.1"/>
</dbReference>
<comment type="catalytic activity">
    <reaction evidence="7">
        <text>L-tyrosyl-[protein] + ATP = O-(5'-adenylyl)-L-tyrosyl-[protein] + diphosphate</text>
        <dbReference type="Rhea" id="RHEA:54288"/>
        <dbReference type="Rhea" id="RHEA-COMP:10136"/>
        <dbReference type="Rhea" id="RHEA-COMP:13846"/>
        <dbReference type="ChEBI" id="CHEBI:30616"/>
        <dbReference type="ChEBI" id="CHEBI:33019"/>
        <dbReference type="ChEBI" id="CHEBI:46858"/>
        <dbReference type="ChEBI" id="CHEBI:83624"/>
        <dbReference type="EC" id="2.7.7.108"/>
    </reaction>
</comment>
<dbReference type="InterPro" id="IPR003812">
    <property type="entry name" value="Fido"/>
</dbReference>
<keyword evidence="4" id="KW-0067">ATP-binding</keyword>
<protein>
    <recommendedName>
        <fullName evidence="5">protein adenylyltransferase</fullName>
        <ecNumber evidence="5">2.7.7.108</ecNumber>
    </recommendedName>
</protein>
<feature type="region of interest" description="Disordered" evidence="8">
    <location>
        <begin position="112"/>
        <end position="168"/>
    </location>
</feature>
<evidence type="ECO:0000256" key="1">
    <source>
        <dbReference type="ARBA" id="ARBA00022679"/>
    </source>
</evidence>
<evidence type="ECO:0000256" key="5">
    <source>
        <dbReference type="ARBA" id="ARBA00034531"/>
    </source>
</evidence>
<dbReference type="KEGG" id="deo:CAY53_04795"/>
<sequence>MWESGLLDTLTAGSFAALAAIHKKLFAEIDDLAGQLRTINLGRGNGHFIPALELRAALVHIERMPQAGLDDILAKYLAMNLAHPFPRGNGRSMRIWLDLMLKRELGRVRNLPGERGYKGAQHAKAKDSPTAQIQGQQGPADGMRRSAPCARLLPPPGAQLRQTSAPVAERSGFAREHMPLPQKRGHCQQFLSGAMNERASEPCLLAVEALQWQAPGMLPDRRPELAGLSPSLPRSSRLFSPWPGRLPPRRQTGQSPSRDCH</sequence>
<evidence type="ECO:0000256" key="6">
    <source>
        <dbReference type="ARBA" id="ARBA00047939"/>
    </source>
</evidence>
<dbReference type="PROSITE" id="PS51459">
    <property type="entry name" value="FIDO"/>
    <property type="match status" value="1"/>
</dbReference>
<feature type="compositionally biased region" description="Low complexity" evidence="8">
    <location>
        <begin position="228"/>
        <end position="241"/>
    </location>
</feature>
<name>A0A2L1GMG7_9BACT</name>
<dbReference type="SUPFAM" id="SSF140931">
    <property type="entry name" value="Fic-like"/>
    <property type="match status" value="1"/>
</dbReference>
<organism evidence="10 11">
    <name type="scientific">Desulfobulbus oralis</name>
    <dbReference type="NCBI Taxonomy" id="1986146"/>
    <lineage>
        <taxon>Bacteria</taxon>
        <taxon>Pseudomonadati</taxon>
        <taxon>Thermodesulfobacteriota</taxon>
        <taxon>Desulfobulbia</taxon>
        <taxon>Desulfobulbales</taxon>
        <taxon>Desulfobulbaceae</taxon>
        <taxon>Desulfobulbus</taxon>
    </lineage>
</organism>
<evidence type="ECO:0000313" key="10">
    <source>
        <dbReference type="EMBL" id="AVD70881.1"/>
    </source>
</evidence>
<dbReference type="EC" id="2.7.7.108" evidence="5"/>
<reference evidence="10" key="1">
    <citation type="submission" date="2017-05" db="EMBL/GenBank/DDBJ databases">
        <authorList>
            <person name="Song R."/>
            <person name="Chenine A.L."/>
            <person name="Ruprecht R.M."/>
        </authorList>
    </citation>
    <scope>NUCLEOTIDE SEQUENCE</scope>
    <source>
        <strain evidence="10">ORNL</strain>
    </source>
</reference>
<feature type="region of interest" description="Disordered" evidence="8">
    <location>
        <begin position="220"/>
        <end position="261"/>
    </location>
</feature>
<evidence type="ECO:0000256" key="2">
    <source>
        <dbReference type="ARBA" id="ARBA00022695"/>
    </source>
</evidence>
<dbReference type="EMBL" id="CP021255">
    <property type="protein sequence ID" value="AVD70881.1"/>
    <property type="molecule type" value="Genomic_DNA"/>
</dbReference>
<dbReference type="PANTHER" id="PTHR39560:SF1">
    <property type="entry name" value="PROTEIN ADENYLYLTRANSFERASE FIC-RELATED"/>
    <property type="match status" value="1"/>
</dbReference>
<dbReference type="PANTHER" id="PTHR39560">
    <property type="entry name" value="PROTEIN ADENYLYLTRANSFERASE FIC-RELATED"/>
    <property type="match status" value="1"/>
</dbReference>
<keyword evidence="11" id="KW-1185">Reference proteome</keyword>
<evidence type="ECO:0000256" key="4">
    <source>
        <dbReference type="ARBA" id="ARBA00022840"/>
    </source>
</evidence>
<keyword evidence="1" id="KW-0808">Transferase</keyword>
<evidence type="ECO:0000313" key="11">
    <source>
        <dbReference type="Proteomes" id="UP000239867"/>
    </source>
</evidence>
<feature type="compositionally biased region" description="Polar residues" evidence="8">
    <location>
        <begin position="251"/>
        <end position="261"/>
    </location>
</feature>
<dbReference type="GO" id="GO:0051302">
    <property type="term" value="P:regulation of cell division"/>
    <property type="evidence" value="ECO:0007669"/>
    <property type="project" value="TreeGrafter"/>
</dbReference>
<dbReference type="Gene3D" id="1.10.3290.10">
    <property type="entry name" value="Fido-like domain"/>
    <property type="match status" value="1"/>
</dbReference>
<evidence type="ECO:0000256" key="8">
    <source>
        <dbReference type="SAM" id="MobiDB-lite"/>
    </source>
</evidence>
<dbReference type="Pfam" id="PF02661">
    <property type="entry name" value="Fic"/>
    <property type="match status" value="1"/>
</dbReference>
<dbReference type="AlphaFoldDB" id="A0A2L1GMG7"/>
<keyword evidence="2" id="KW-0548">Nucleotidyltransferase</keyword>
<gene>
    <name evidence="10" type="ORF">CAY53_04795</name>
</gene>
<dbReference type="InterPro" id="IPR036597">
    <property type="entry name" value="Fido-like_dom_sf"/>
</dbReference>
<evidence type="ECO:0000259" key="9">
    <source>
        <dbReference type="PROSITE" id="PS51459"/>
    </source>
</evidence>
<proteinExistence type="predicted"/>
<dbReference type="GO" id="GO:0070733">
    <property type="term" value="F:AMPylase activity"/>
    <property type="evidence" value="ECO:0007669"/>
    <property type="project" value="UniProtKB-EC"/>
</dbReference>
<dbReference type="Proteomes" id="UP000239867">
    <property type="component" value="Chromosome"/>
</dbReference>
<comment type="catalytic activity">
    <reaction evidence="6">
        <text>L-threonyl-[protein] + ATP = 3-O-(5'-adenylyl)-L-threonyl-[protein] + diphosphate</text>
        <dbReference type="Rhea" id="RHEA:54292"/>
        <dbReference type="Rhea" id="RHEA-COMP:11060"/>
        <dbReference type="Rhea" id="RHEA-COMP:13847"/>
        <dbReference type="ChEBI" id="CHEBI:30013"/>
        <dbReference type="ChEBI" id="CHEBI:30616"/>
        <dbReference type="ChEBI" id="CHEBI:33019"/>
        <dbReference type="ChEBI" id="CHEBI:138113"/>
        <dbReference type="EC" id="2.7.7.108"/>
    </reaction>
</comment>
<dbReference type="OrthoDB" id="9813719at2"/>